<dbReference type="InterPro" id="IPR036890">
    <property type="entry name" value="HATPase_C_sf"/>
</dbReference>
<dbReference type="EC" id="2.7.13.3" evidence="2"/>
<evidence type="ECO:0000259" key="7">
    <source>
        <dbReference type="PROSITE" id="PS50109"/>
    </source>
</evidence>
<dbReference type="Pfam" id="PF00512">
    <property type="entry name" value="HisKA"/>
    <property type="match status" value="1"/>
</dbReference>
<dbReference type="Gene3D" id="3.40.50.2300">
    <property type="match status" value="2"/>
</dbReference>
<gene>
    <name evidence="11" type="ORF">HYY20_12585</name>
</gene>
<keyword evidence="3 6" id="KW-0597">Phosphoprotein</keyword>
<dbReference type="InterPro" id="IPR011006">
    <property type="entry name" value="CheY-like_superfamily"/>
</dbReference>
<dbReference type="InterPro" id="IPR013656">
    <property type="entry name" value="PAS_4"/>
</dbReference>
<evidence type="ECO:0000259" key="8">
    <source>
        <dbReference type="PROSITE" id="PS50110"/>
    </source>
</evidence>
<dbReference type="PANTHER" id="PTHR43547">
    <property type="entry name" value="TWO-COMPONENT HISTIDINE KINASE"/>
    <property type="match status" value="1"/>
</dbReference>
<dbReference type="PROSITE" id="PS50113">
    <property type="entry name" value="PAC"/>
    <property type="match status" value="1"/>
</dbReference>
<dbReference type="NCBIfam" id="TIGR00229">
    <property type="entry name" value="sensory_box"/>
    <property type="match status" value="1"/>
</dbReference>
<dbReference type="Pfam" id="PF02518">
    <property type="entry name" value="HATPase_c"/>
    <property type="match status" value="1"/>
</dbReference>
<accession>A0A932FXL9</accession>
<dbReference type="SUPFAM" id="SSF47384">
    <property type="entry name" value="Homodimeric domain of signal transducing histidine kinase"/>
    <property type="match status" value="1"/>
</dbReference>
<dbReference type="GO" id="GO:0000155">
    <property type="term" value="F:phosphorelay sensor kinase activity"/>
    <property type="evidence" value="ECO:0007669"/>
    <property type="project" value="InterPro"/>
</dbReference>
<dbReference type="Gene3D" id="3.30.450.20">
    <property type="entry name" value="PAS domain"/>
    <property type="match status" value="1"/>
</dbReference>
<reference evidence="11" key="1">
    <citation type="submission" date="2020-07" db="EMBL/GenBank/DDBJ databases">
        <title>Huge and variable diversity of episymbiotic CPR bacteria and DPANN archaea in groundwater ecosystems.</title>
        <authorList>
            <person name="He C.Y."/>
            <person name="Keren R."/>
            <person name="Whittaker M."/>
            <person name="Farag I.F."/>
            <person name="Doudna J."/>
            <person name="Cate J.H.D."/>
            <person name="Banfield J.F."/>
        </authorList>
    </citation>
    <scope>NUCLEOTIDE SEQUENCE</scope>
    <source>
        <strain evidence="11">NC_groundwater_672_Ag_B-0.1um_62_36</strain>
    </source>
</reference>
<keyword evidence="4" id="KW-0808">Transferase</keyword>
<dbReference type="InterPro" id="IPR000014">
    <property type="entry name" value="PAS"/>
</dbReference>
<name>A0A932FXL9_UNCTE</name>
<dbReference type="SMART" id="SM00448">
    <property type="entry name" value="REC"/>
    <property type="match status" value="2"/>
</dbReference>
<comment type="caution">
    <text evidence="11">The sequence shown here is derived from an EMBL/GenBank/DDBJ whole genome shotgun (WGS) entry which is preliminary data.</text>
</comment>
<dbReference type="CDD" id="cd00082">
    <property type="entry name" value="HisKA"/>
    <property type="match status" value="1"/>
</dbReference>
<feature type="domain" description="Response regulatory" evidence="8">
    <location>
        <begin position="515"/>
        <end position="631"/>
    </location>
</feature>
<dbReference type="AlphaFoldDB" id="A0A932FXL9"/>
<dbReference type="EMBL" id="JACPRF010000381">
    <property type="protein sequence ID" value="MBI2877708.1"/>
    <property type="molecule type" value="Genomic_DNA"/>
</dbReference>
<keyword evidence="5" id="KW-0418">Kinase</keyword>
<evidence type="ECO:0000313" key="11">
    <source>
        <dbReference type="EMBL" id="MBI2877708.1"/>
    </source>
</evidence>
<dbReference type="InterPro" id="IPR003661">
    <property type="entry name" value="HisK_dim/P_dom"/>
</dbReference>
<dbReference type="Gene3D" id="3.30.565.10">
    <property type="entry name" value="Histidine kinase-like ATPase, C-terminal domain"/>
    <property type="match status" value="1"/>
</dbReference>
<evidence type="ECO:0000259" key="10">
    <source>
        <dbReference type="PROSITE" id="PS50113"/>
    </source>
</evidence>
<evidence type="ECO:0000256" key="1">
    <source>
        <dbReference type="ARBA" id="ARBA00000085"/>
    </source>
</evidence>
<dbReference type="Proteomes" id="UP000769766">
    <property type="component" value="Unassembled WGS sequence"/>
</dbReference>
<dbReference type="InterPro" id="IPR004358">
    <property type="entry name" value="Sig_transdc_His_kin-like_C"/>
</dbReference>
<dbReference type="Pfam" id="PF08448">
    <property type="entry name" value="PAS_4"/>
    <property type="match status" value="1"/>
</dbReference>
<dbReference type="SUPFAM" id="SSF52172">
    <property type="entry name" value="CheY-like"/>
    <property type="match status" value="2"/>
</dbReference>
<proteinExistence type="predicted"/>
<feature type="domain" description="Histidine kinase" evidence="7">
    <location>
        <begin position="267"/>
        <end position="493"/>
    </location>
</feature>
<dbReference type="InterPro" id="IPR005467">
    <property type="entry name" value="His_kinase_dom"/>
</dbReference>
<dbReference type="SUPFAM" id="SSF55785">
    <property type="entry name" value="PYP-like sensor domain (PAS domain)"/>
    <property type="match status" value="1"/>
</dbReference>
<dbReference type="SMART" id="SM00091">
    <property type="entry name" value="PAS"/>
    <property type="match status" value="1"/>
</dbReference>
<organism evidence="11 12">
    <name type="scientific">Tectimicrobiota bacterium</name>
    <dbReference type="NCBI Taxonomy" id="2528274"/>
    <lineage>
        <taxon>Bacteria</taxon>
        <taxon>Pseudomonadati</taxon>
        <taxon>Nitrospinota/Tectimicrobiota group</taxon>
        <taxon>Candidatus Tectimicrobiota</taxon>
    </lineage>
</organism>
<dbReference type="SMART" id="SM00387">
    <property type="entry name" value="HATPase_c"/>
    <property type="match status" value="1"/>
</dbReference>
<evidence type="ECO:0000256" key="4">
    <source>
        <dbReference type="ARBA" id="ARBA00022679"/>
    </source>
</evidence>
<dbReference type="SUPFAM" id="SSF55874">
    <property type="entry name" value="ATPase domain of HSP90 chaperone/DNA topoisomerase II/histidine kinase"/>
    <property type="match status" value="1"/>
</dbReference>
<comment type="catalytic activity">
    <reaction evidence="1">
        <text>ATP + protein L-histidine = ADP + protein N-phospho-L-histidine.</text>
        <dbReference type="EC" id="2.7.13.3"/>
    </reaction>
</comment>
<dbReference type="InterPro" id="IPR003594">
    <property type="entry name" value="HATPase_dom"/>
</dbReference>
<dbReference type="InterPro" id="IPR000700">
    <property type="entry name" value="PAS-assoc_C"/>
</dbReference>
<dbReference type="Gene3D" id="1.10.287.130">
    <property type="match status" value="1"/>
</dbReference>
<feature type="modified residue" description="4-aspartylphosphate" evidence="6">
    <location>
        <position position="564"/>
    </location>
</feature>
<dbReference type="PROSITE" id="PS50112">
    <property type="entry name" value="PAS"/>
    <property type="match status" value="1"/>
</dbReference>
<dbReference type="SMART" id="SM00388">
    <property type="entry name" value="HisKA"/>
    <property type="match status" value="1"/>
</dbReference>
<dbReference type="Pfam" id="PF00072">
    <property type="entry name" value="Response_reg"/>
    <property type="match status" value="2"/>
</dbReference>
<dbReference type="InterPro" id="IPR001789">
    <property type="entry name" value="Sig_transdc_resp-reg_receiver"/>
</dbReference>
<feature type="domain" description="PAC" evidence="10">
    <location>
        <begin position="204"/>
        <end position="256"/>
    </location>
</feature>
<evidence type="ECO:0000256" key="5">
    <source>
        <dbReference type="ARBA" id="ARBA00022777"/>
    </source>
</evidence>
<feature type="modified residue" description="4-aspartylphosphate" evidence="6">
    <location>
        <position position="56"/>
    </location>
</feature>
<feature type="domain" description="PAS" evidence="9">
    <location>
        <begin position="136"/>
        <end position="181"/>
    </location>
</feature>
<evidence type="ECO:0000259" key="9">
    <source>
        <dbReference type="PROSITE" id="PS50112"/>
    </source>
</evidence>
<dbReference type="PANTHER" id="PTHR43547:SF2">
    <property type="entry name" value="HYBRID SIGNAL TRANSDUCTION HISTIDINE KINASE C"/>
    <property type="match status" value="1"/>
</dbReference>
<sequence length="634" mass="68738">MSDRSQATILNVDDDEADRYATSRILQQKGFRVIEAATGGEALLRVAEGPDLIVLDVHLPDIHGFEVCRQIKTDPATARIPILHLSATFLDSQSQVNGLDNGADAYLTQPVEPPVLIATVRALLRMRQAEAAAQAAARQWQTTFDVIQNGACLLDREGRIVRCNQAMAEILGRPSGEILGRAFCELLYRATGSLEACPLLYGGESGDDGSTDLTVGDRWYLVTVNPLLNEDGQLAGAIHIMTDITERKRAEEALKEADCRKDEFLAMLAHELRNPLAAIASAVQLLCRRKSDVPALDLAREVAERQVQHMTCLLDDLLDVSRITRGKIELRKQPVDLSTVVDHAIQTSSSLIHAQKHELSVSLPAEPLQLEADPDRLVQIFSNLLNNAAKYTPPGGCIWLTAGSEGGKAPGSGPGQAVVRVRDNGMGISPEVLSHVFDLFVQAHRSMDRSQGGLGIGLTLVKRLVELHGGSVEAHSTGPDQGSEFVVRLPLRPMPAPGPSPAAPSATAGVPARRRILLVDDNEDAARLMALILEMGGHEVRVVHDGPTAIAAAVEDRPDVVLLDIGLPRMDGYEVARRLRQHDSLARTILIAITGYGQEEDRQRSEEVGFAHHLVKPVASADLLRLLAEMFEAR</sequence>
<evidence type="ECO:0000256" key="2">
    <source>
        <dbReference type="ARBA" id="ARBA00012438"/>
    </source>
</evidence>
<protein>
    <recommendedName>
        <fullName evidence="2">histidine kinase</fullName>
        <ecNumber evidence="2">2.7.13.3</ecNumber>
    </recommendedName>
</protein>
<dbReference type="PRINTS" id="PR00344">
    <property type="entry name" value="BCTRLSENSOR"/>
</dbReference>
<dbReference type="CDD" id="cd17580">
    <property type="entry name" value="REC_2_DhkD-like"/>
    <property type="match status" value="1"/>
</dbReference>
<feature type="domain" description="Response regulatory" evidence="8">
    <location>
        <begin position="8"/>
        <end position="124"/>
    </location>
</feature>
<dbReference type="PROSITE" id="PS50110">
    <property type="entry name" value="RESPONSE_REGULATORY"/>
    <property type="match status" value="2"/>
</dbReference>
<dbReference type="FunFam" id="3.30.565.10:FF:000006">
    <property type="entry name" value="Sensor histidine kinase WalK"/>
    <property type="match status" value="1"/>
</dbReference>
<dbReference type="PROSITE" id="PS50109">
    <property type="entry name" value="HIS_KIN"/>
    <property type="match status" value="1"/>
</dbReference>
<dbReference type="CDD" id="cd00130">
    <property type="entry name" value="PAS"/>
    <property type="match status" value="1"/>
</dbReference>
<dbReference type="CDD" id="cd00075">
    <property type="entry name" value="HATPase"/>
    <property type="match status" value="1"/>
</dbReference>
<dbReference type="InterPro" id="IPR035965">
    <property type="entry name" value="PAS-like_dom_sf"/>
</dbReference>
<evidence type="ECO:0000256" key="3">
    <source>
        <dbReference type="ARBA" id="ARBA00022553"/>
    </source>
</evidence>
<evidence type="ECO:0000256" key="6">
    <source>
        <dbReference type="PROSITE-ProRule" id="PRU00169"/>
    </source>
</evidence>
<evidence type="ECO:0000313" key="12">
    <source>
        <dbReference type="Proteomes" id="UP000769766"/>
    </source>
</evidence>
<dbReference type="InterPro" id="IPR036097">
    <property type="entry name" value="HisK_dim/P_sf"/>
</dbReference>